<dbReference type="HOGENOM" id="CLU_015155_0_0_10"/>
<accession>E1WW25</accession>
<organism evidence="2 3">
    <name type="scientific">Bacteroides fragilis (strain 638R)</name>
    <dbReference type="NCBI Taxonomy" id="862962"/>
    <lineage>
        <taxon>Bacteria</taxon>
        <taxon>Pseudomonadati</taxon>
        <taxon>Bacteroidota</taxon>
        <taxon>Bacteroidia</taxon>
        <taxon>Bacteroidales</taxon>
        <taxon>Bacteroidaceae</taxon>
        <taxon>Bacteroides</taxon>
    </lineage>
</organism>
<feature type="region of interest" description="Disordered" evidence="1">
    <location>
        <begin position="697"/>
        <end position="719"/>
    </location>
</feature>
<dbReference type="AlphaFoldDB" id="E1WW25"/>
<dbReference type="InterPro" id="IPR042278">
    <property type="entry name" value="Mfa-like_1_N"/>
</dbReference>
<dbReference type="PROSITE" id="PS51257">
    <property type="entry name" value="PROKAR_LIPOPROTEIN"/>
    <property type="match status" value="1"/>
</dbReference>
<dbReference type="PATRIC" id="fig|862962.3.peg.2098"/>
<dbReference type="Gene3D" id="2.60.40.2630">
    <property type="match status" value="1"/>
</dbReference>
<sequence>MEMNKNLCRRLGNLSLPVLLSVVLLASCRDEIETGAYTGPYIRFSVSEGSEWHSTRAAGGPAEKAVPRDSVQPLHGGDGNTPLYLHTLYTDSIASPSSDICPDTAVLTRATPVKTATLYESIGVLAAAFNEPWSETSYRPDYMYDVEVTKASSWTTSYHWPTLTGGIRFFAYAPYHGEGIVLSNKTKAGSPTITYTVPADVADQKDLLFANSIYTTPTGTLKNANNAAPLTFNHALTAVRFVCGNDMQGGTVKSVSLKNVCSKGILNYGTHSWSGVDTPADFSQTLDKSTTGTPDEALTTDAQTFMMIPQTLPDGAQIEVVFTDNSGTDYTLTADIKGTVWPIGKTVTYKISSSSINWTYELSVNMPGDFTYSGGTQQYSVTSYKHNSKGDKQPAQWKAQFSEYGGPWIDTPPTWLTGFTPSGAGGETSQSYNATVSAQIGTSNDPHAQKLRDNPSHGGVIYHHNLANQTNGGSTDENTANCYVVSGSGYYCFPLVYGNAIKNGAVNTSAYTPTKTGSNILTTFINHTGNPITSPYIKENSGCVPAKAELLWQDAPGLISDVQYNNSQMQLFVNPENYISFQVNALTIRQGNAVIAIKDANDAILWSWHIWVTDADINNVIEVTNHQSQKYKFMPVYLGWCDGRTETYAERSCKVRFTAGDASKEVIIKQVSASITTGGNHPYYEWGRKDPFPPSDGLSNTNKTWYDKDGNAHTESPKTENFSTGATCIMNYILKPDVMQSQFYGDNTYANLWSADNNVYTANDENVIKTIYDPSPVGFKLPVGNTFTGFTTTGNNTSTFSEINGTWDSSLKGWNFFTDASRSKTIFFPASGYRVCSTGGAANVGSYGSCWSAVPHNQYYGRNLAFNSSNVYPLSNSDRAYGFGVRSSQE</sequence>
<gene>
    <name evidence="2" type="ordered locus">BF638R_2070</name>
</gene>
<proteinExistence type="predicted"/>
<evidence type="ECO:0008006" key="4">
    <source>
        <dbReference type="Google" id="ProtNLM"/>
    </source>
</evidence>
<reference evidence="2 3" key="1">
    <citation type="journal article" date="2010" name="Microbiology">
        <title>Twenty-eight divergent polysaccharide loci specifying within- and amongst-strain capsule diversity in three strains of Bacteroides fragilis.</title>
        <authorList>
            <person name="Patrick S."/>
            <person name="Blakely G.W."/>
            <person name="Houston S."/>
            <person name="Moore J."/>
            <person name="Abratt V.R."/>
            <person name="Bertalan M."/>
            <person name="Cerdeno-Tarraga A.M."/>
            <person name="Quail M.A."/>
            <person name="Corton N."/>
            <person name="Corton C."/>
            <person name="Bignell A."/>
            <person name="Barron A."/>
            <person name="Clark L."/>
            <person name="Bentley S.D."/>
            <person name="Parkhill J."/>
        </authorList>
    </citation>
    <scope>NUCLEOTIDE SEQUENCE [LARGE SCALE GENOMIC DNA]</scope>
    <source>
        <strain evidence="2 3">638R</strain>
    </source>
</reference>
<dbReference type="Proteomes" id="UP000008560">
    <property type="component" value="Chromosome"/>
</dbReference>
<protein>
    <recommendedName>
        <fullName evidence="4">Fimbrillin family protein</fullName>
    </recommendedName>
</protein>
<evidence type="ECO:0000313" key="3">
    <source>
        <dbReference type="Proteomes" id="UP000008560"/>
    </source>
</evidence>
<evidence type="ECO:0000256" key="1">
    <source>
        <dbReference type="SAM" id="MobiDB-lite"/>
    </source>
</evidence>
<dbReference type="EMBL" id="FQ312004">
    <property type="protein sequence ID" value="CBW22590.1"/>
    <property type="molecule type" value="Genomic_DNA"/>
</dbReference>
<dbReference type="RefSeq" id="WP_014298784.1">
    <property type="nucleotide sequence ID" value="NC_016776.1"/>
</dbReference>
<name>E1WW25_BACF6</name>
<dbReference type="CDD" id="cd13121">
    <property type="entry name" value="BF2867_like_C"/>
    <property type="match status" value="1"/>
</dbReference>
<dbReference type="Gene3D" id="2.60.40.2620">
    <property type="entry name" value="Fimbrillin-like"/>
    <property type="match status" value="1"/>
</dbReference>
<feature type="compositionally biased region" description="Basic and acidic residues" evidence="1">
    <location>
        <begin position="705"/>
        <end position="718"/>
    </location>
</feature>
<dbReference type="KEGG" id="bfg:BF638R_2070"/>
<evidence type="ECO:0000313" key="2">
    <source>
        <dbReference type="EMBL" id="CBW22590.1"/>
    </source>
</evidence>
<dbReference type="CDD" id="cd13120">
    <property type="entry name" value="BF2867_like_N"/>
    <property type="match status" value="1"/>
</dbReference>